<dbReference type="InterPro" id="IPR050570">
    <property type="entry name" value="Cell_wall_metabolism_enzyme"/>
</dbReference>
<name>A0A0C1NM51_9CYAN</name>
<evidence type="ECO:0000259" key="2">
    <source>
        <dbReference type="Pfam" id="PF01551"/>
    </source>
</evidence>
<dbReference type="SUPFAM" id="SSF51261">
    <property type="entry name" value="Duplicated hybrid motif"/>
    <property type="match status" value="1"/>
</dbReference>
<evidence type="ECO:0000313" key="3">
    <source>
        <dbReference type="EMBL" id="KIE13901.1"/>
    </source>
</evidence>
<dbReference type="InterPro" id="IPR011055">
    <property type="entry name" value="Dup_hybrid_motif"/>
</dbReference>
<proteinExistence type="predicted"/>
<dbReference type="PANTHER" id="PTHR21666">
    <property type="entry name" value="PEPTIDASE-RELATED"/>
    <property type="match status" value="1"/>
</dbReference>
<dbReference type="OrthoDB" id="9809488at2"/>
<dbReference type="AlphaFoldDB" id="A0A0C1NM51"/>
<dbReference type="Gene3D" id="2.70.70.10">
    <property type="entry name" value="Glucose Permease (Domain IIA)"/>
    <property type="match status" value="1"/>
</dbReference>
<comment type="caution">
    <text evidence="3">The sequence shown here is derived from an EMBL/GenBank/DDBJ whole genome shotgun (WGS) entry which is preliminary data.</text>
</comment>
<feature type="domain" description="M23ase beta-sheet core" evidence="2">
    <location>
        <begin position="106"/>
        <end position="201"/>
    </location>
</feature>
<evidence type="ECO:0000256" key="1">
    <source>
        <dbReference type="ARBA" id="ARBA00022729"/>
    </source>
</evidence>
<dbReference type="EMBL" id="JHEG02000001">
    <property type="protein sequence ID" value="KIE13901.1"/>
    <property type="molecule type" value="Genomic_DNA"/>
</dbReference>
<dbReference type="CDD" id="cd12797">
    <property type="entry name" value="M23_peptidase"/>
    <property type="match status" value="1"/>
</dbReference>
<dbReference type="PANTHER" id="PTHR21666:SF289">
    <property type="entry name" value="L-ALA--D-GLU ENDOPEPTIDASE"/>
    <property type="match status" value="1"/>
</dbReference>
<reference evidence="3" key="1">
    <citation type="journal article" date="2015" name="Genome Announc.">
        <title>Draft Genome Sequence of Tolypothrix boutellei Strain VB521301.</title>
        <authorList>
            <person name="Chandrababunaidu M.M."/>
            <person name="Singh D."/>
            <person name="Sen D."/>
            <person name="Bhan S."/>
            <person name="Das S."/>
            <person name="Gupta A."/>
            <person name="Adhikary S.P."/>
            <person name="Tripathy S."/>
        </authorList>
    </citation>
    <scope>NUCLEOTIDE SEQUENCE</scope>
    <source>
        <strain evidence="3">VB521301</strain>
    </source>
</reference>
<dbReference type="Pfam" id="PF01551">
    <property type="entry name" value="Peptidase_M23"/>
    <property type="match status" value="1"/>
</dbReference>
<dbReference type="GO" id="GO:0004222">
    <property type="term" value="F:metalloendopeptidase activity"/>
    <property type="evidence" value="ECO:0007669"/>
    <property type="project" value="TreeGrafter"/>
</dbReference>
<keyword evidence="1" id="KW-0732">Signal</keyword>
<sequence>MRLVIDFRGGGTNGGKRVKPPIYGNWGYAIATSFLVAAMVIPQVSQWVESQQLVKSLLSALHEPTQTNGDNKAVSTEGFVFPTVAGSPVTSEFGWRSHPITGRRSFHEGIDFGAPMGTPIYAADSGRVVRVGDRGEGYGNAVVIQHQGNISTLYGHASKLYVVEGQQVVRGQAIAAVGSTGFSTGPHLHFEVRVNGVERNPRPYLQKYLAKR</sequence>
<dbReference type="InterPro" id="IPR016047">
    <property type="entry name" value="M23ase_b-sheet_dom"/>
</dbReference>
<dbReference type="STRING" id="1479485.DA73_0200580"/>
<organism evidence="3">
    <name type="scientific">Tolypothrix bouteillei VB521301</name>
    <dbReference type="NCBI Taxonomy" id="1479485"/>
    <lineage>
        <taxon>Bacteria</taxon>
        <taxon>Bacillati</taxon>
        <taxon>Cyanobacteriota</taxon>
        <taxon>Cyanophyceae</taxon>
        <taxon>Nostocales</taxon>
        <taxon>Tolypothrichaceae</taxon>
        <taxon>Tolypothrix</taxon>
    </lineage>
</organism>
<gene>
    <name evidence="3" type="ORF">DA73_0200580</name>
</gene>
<accession>A0A0C1NM51</accession>
<protein>
    <submittedName>
        <fullName evidence="3">Peptidase M23</fullName>
    </submittedName>
</protein>